<dbReference type="EMBL" id="JASCZI010244618">
    <property type="protein sequence ID" value="MED6214274.1"/>
    <property type="molecule type" value="Genomic_DNA"/>
</dbReference>
<feature type="region of interest" description="Disordered" evidence="1">
    <location>
        <begin position="129"/>
        <end position="151"/>
    </location>
</feature>
<evidence type="ECO:0000256" key="1">
    <source>
        <dbReference type="SAM" id="MobiDB-lite"/>
    </source>
</evidence>
<comment type="caution">
    <text evidence="2">The sequence shown here is derived from an EMBL/GenBank/DDBJ whole genome shotgun (WGS) entry which is preliminary data.</text>
</comment>
<feature type="non-terminal residue" evidence="2">
    <location>
        <position position="366"/>
    </location>
</feature>
<keyword evidence="3" id="KW-1185">Reference proteome</keyword>
<evidence type="ECO:0000313" key="2">
    <source>
        <dbReference type="EMBL" id="MED6214274.1"/>
    </source>
</evidence>
<reference evidence="2 3" key="1">
    <citation type="journal article" date="2023" name="Plants (Basel)">
        <title>Bridging the Gap: Combining Genomics and Transcriptomics Approaches to Understand Stylosanthes scabra, an Orphan Legume from the Brazilian Caatinga.</title>
        <authorList>
            <person name="Ferreira-Neto J.R.C."/>
            <person name="da Silva M.D."/>
            <person name="Binneck E."/>
            <person name="de Melo N.F."/>
            <person name="da Silva R.H."/>
            <person name="de Melo A.L.T.M."/>
            <person name="Pandolfi V."/>
            <person name="Bustamante F.O."/>
            <person name="Brasileiro-Vidal A.C."/>
            <person name="Benko-Iseppon A.M."/>
        </authorList>
    </citation>
    <scope>NUCLEOTIDE SEQUENCE [LARGE SCALE GENOMIC DNA]</scope>
    <source>
        <tissue evidence="2">Leaves</tissue>
    </source>
</reference>
<proteinExistence type="predicted"/>
<accession>A0ABU6YY44</accession>
<gene>
    <name evidence="2" type="ORF">PIB30_101403</name>
</gene>
<protein>
    <submittedName>
        <fullName evidence="2">Uncharacterized protein</fullName>
    </submittedName>
</protein>
<dbReference type="Proteomes" id="UP001341840">
    <property type="component" value="Unassembled WGS sequence"/>
</dbReference>
<evidence type="ECO:0000313" key="3">
    <source>
        <dbReference type="Proteomes" id="UP001341840"/>
    </source>
</evidence>
<name>A0ABU6YY44_9FABA</name>
<organism evidence="2 3">
    <name type="scientific">Stylosanthes scabra</name>
    <dbReference type="NCBI Taxonomy" id="79078"/>
    <lineage>
        <taxon>Eukaryota</taxon>
        <taxon>Viridiplantae</taxon>
        <taxon>Streptophyta</taxon>
        <taxon>Embryophyta</taxon>
        <taxon>Tracheophyta</taxon>
        <taxon>Spermatophyta</taxon>
        <taxon>Magnoliopsida</taxon>
        <taxon>eudicotyledons</taxon>
        <taxon>Gunneridae</taxon>
        <taxon>Pentapetalae</taxon>
        <taxon>rosids</taxon>
        <taxon>fabids</taxon>
        <taxon>Fabales</taxon>
        <taxon>Fabaceae</taxon>
        <taxon>Papilionoideae</taxon>
        <taxon>50 kb inversion clade</taxon>
        <taxon>dalbergioids sensu lato</taxon>
        <taxon>Dalbergieae</taxon>
        <taxon>Pterocarpus clade</taxon>
        <taxon>Stylosanthes</taxon>
    </lineage>
</organism>
<sequence>MEQIGSVYEYFSDFVHCVQSLDLNDYESLQCFLNGLQTFFHREIIFDDSQTLWDAFCLAKFYERRWMNPCSEISKPDLSSHIQIQIQISSSKFFSRKFISNIYRRSSNSRSTIKSSKLASRNSTFKFTNRSRSSNIHQQHSSKNFKNTTITEQDQKLRVNDAEDSVFAEGNVEDADLELAEEERVNRSPPKPSNFTLNGGKDLRSLAHEIGGTAPSDGDAGLVASSGAEDGAFTKGKRMAETIEHRATPVMEDRAAKVEMTSLATVGMATRSATKKILSPAVVKCRCPQTNSRRRAFLLVPPPLLAAVFPWDRVEESEEPKKCYGRVVKDADPVFIGAIDDERIGFLANSPQSLRSSFWRRLEGDS</sequence>